<feature type="region of interest" description="Disordered" evidence="6">
    <location>
        <begin position="269"/>
        <end position="292"/>
    </location>
</feature>
<dbReference type="Gene3D" id="1.25.40.20">
    <property type="entry name" value="Ankyrin repeat-containing domain"/>
    <property type="match status" value="1"/>
</dbReference>
<feature type="region of interest" description="Disordered" evidence="6">
    <location>
        <begin position="1108"/>
        <end position="1487"/>
    </location>
</feature>
<dbReference type="GO" id="GO:0005085">
    <property type="term" value="F:guanyl-nucleotide exchange factor activity"/>
    <property type="evidence" value="ECO:0007669"/>
    <property type="project" value="UniProtKB-KW"/>
</dbReference>
<dbReference type="PANTHER" id="PTHR24117">
    <property type="entry name" value="AGAP007537-PB"/>
    <property type="match status" value="1"/>
</dbReference>
<dbReference type="CDD" id="cd00209">
    <property type="entry name" value="DHFR"/>
    <property type="match status" value="1"/>
</dbReference>
<dbReference type="GO" id="GO:0004146">
    <property type="term" value="F:dihydrofolate reductase activity"/>
    <property type="evidence" value="ECO:0007669"/>
    <property type="project" value="InterPro"/>
</dbReference>
<dbReference type="PROSITE" id="PS51796">
    <property type="entry name" value="MSS4"/>
    <property type="match status" value="1"/>
</dbReference>
<feature type="compositionally biased region" description="Basic residues" evidence="6">
    <location>
        <begin position="1323"/>
        <end position="1337"/>
    </location>
</feature>
<feature type="compositionally biased region" description="Basic and acidic residues" evidence="6">
    <location>
        <begin position="1820"/>
        <end position="1838"/>
    </location>
</feature>
<feature type="compositionally biased region" description="Polar residues" evidence="6">
    <location>
        <begin position="322"/>
        <end position="338"/>
    </location>
</feature>
<dbReference type="GO" id="GO:0007264">
    <property type="term" value="P:small GTPase-mediated signal transduction"/>
    <property type="evidence" value="ECO:0007669"/>
    <property type="project" value="InterPro"/>
</dbReference>
<feature type="compositionally biased region" description="Polar residues" evidence="6">
    <location>
        <begin position="377"/>
        <end position="387"/>
    </location>
</feature>
<feature type="domain" description="DHFR" evidence="7">
    <location>
        <begin position="18"/>
        <end position="231"/>
    </location>
</feature>
<feature type="compositionally biased region" description="Basic and acidic residues" evidence="6">
    <location>
        <begin position="1431"/>
        <end position="1444"/>
    </location>
</feature>
<keyword evidence="2" id="KW-0344">Guanine-nucleotide releasing factor</keyword>
<dbReference type="GO" id="GO:0046654">
    <property type="term" value="P:tetrahydrofolate biosynthetic process"/>
    <property type="evidence" value="ECO:0007669"/>
    <property type="project" value="InterPro"/>
</dbReference>
<dbReference type="Pfam" id="PF12796">
    <property type="entry name" value="Ank_2"/>
    <property type="match status" value="1"/>
</dbReference>
<dbReference type="InterPro" id="IPR007515">
    <property type="entry name" value="Mss4"/>
</dbReference>
<evidence type="ECO:0000256" key="6">
    <source>
        <dbReference type="SAM" id="MobiDB-lite"/>
    </source>
</evidence>
<evidence type="ECO:0000313" key="8">
    <source>
        <dbReference type="EMBL" id="CAD7275522.1"/>
    </source>
</evidence>
<feature type="compositionally biased region" description="Low complexity" evidence="6">
    <location>
        <begin position="774"/>
        <end position="794"/>
    </location>
</feature>
<gene>
    <name evidence="8" type="ORF">NMOB1V02_LOCUS3314</name>
</gene>
<dbReference type="PANTHER" id="PTHR24117:SF9">
    <property type="entry name" value="BCL-6 COREPRESSOR PCGF1 BINDING DOMAIN-CONTAINING PROTEIN"/>
    <property type="match status" value="1"/>
</dbReference>
<protein>
    <recommendedName>
        <fullName evidence="7">DHFR domain-containing protein</fullName>
    </recommendedName>
</protein>
<keyword evidence="5" id="KW-0040">ANK repeat</keyword>
<dbReference type="Gene3D" id="2.170.150.10">
    <property type="entry name" value="Metal Binding Protein, Guanine Nucleotide Exchange Factor, Chain A"/>
    <property type="match status" value="1"/>
</dbReference>
<dbReference type="PRINTS" id="PR01415">
    <property type="entry name" value="ANKYRIN"/>
</dbReference>
<feature type="compositionally biased region" description="Basic and acidic residues" evidence="6">
    <location>
        <begin position="1338"/>
        <end position="1351"/>
    </location>
</feature>
<feature type="region of interest" description="Disordered" evidence="6">
    <location>
        <begin position="360"/>
        <end position="405"/>
    </location>
</feature>
<evidence type="ECO:0000256" key="4">
    <source>
        <dbReference type="ARBA" id="ARBA00034703"/>
    </source>
</evidence>
<feature type="repeat" description="ANK" evidence="5">
    <location>
        <begin position="1730"/>
        <end position="1762"/>
    </location>
</feature>
<dbReference type="Pfam" id="PF00186">
    <property type="entry name" value="DHFR_1"/>
    <property type="match status" value="1"/>
</dbReference>
<dbReference type="GO" id="GO:0005634">
    <property type="term" value="C:nucleus"/>
    <property type="evidence" value="ECO:0007669"/>
    <property type="project" value="TreeGrafter"/>
</dbReference>
<feature type="compositionally biased region" description="Basic and acidic residues" evidence="6">
    <location>
        <begin position="1459"/>
        <end position="1472"/>
    </location>
</feature>
<feature type="compositionally biased region" description="Acidic residues" evidence="6">
    <location>
        <begin position="1156"/>
        <end position="1179"/>
    </location>
</feature>
<feature type="compositionally biased region" description="Low complexity" evidence="6">
    <location>
        <begin position="1256"/>
        <end position="1281"/>
    </location>
</feature>
<dbReference type="SMART" id="SM00248">
    <property type="entry name" value="ANK"/>
    <property type="match status" value="3"/>
</dbReference>
<dbReference type="InterPro" id="IPR002110">
    <property type="entry name" value="Ankyrin_rpt"/>
</dbReference>
<dbReference type="PROSITE" id="PS50297">
    <property type="entry name" value="ANK_REP_REGION"/>
    <property type="match status" value="2"/>
</dbReference>
<dbReference type="OrthoDB" id="4664297at2759"/>
<feature type="compositionally biased region" description="Low complexity" evidence="6">
    <location>
        <begin position="614"/>
        <end position="633"/>
    </location>
</feature>
<dbReference type="EMBL" id="OA882468">
    <property type="protein sequence ID" value="CAD7275522.1"/>
    <property type="molecule type" value="Genomic_DNA"/>
</dbReference>
<feature type="compositionally biased region" description="Polar residues" evidence="6">
    <location>
        <begin position="957"/>
        <end position="966"/>
    </location>
</feature>
<dbReference type="GO" id="GO:0000122">
    <property type="term" value="P:negative regulation of transcription by RNA polymerase II"/>
    <property type="evidence" value="ECO:0007669"/>
    <property type="project" value="TreeGrafter"/>
</dbReference>
<feature type="region of interest" description="Disordered" evidence="6">
    <location>
        <begin position="1071"/>
        <end position="1096"/>
    </location>
</feature>
<evidence type="ECO:0000256" key="2">
    <source>
        <dbReference type="ARBA" id="ARBA00022658"/>
    </source>
</evidence>
<dbReference type="InterPro" id="IPR011057">
    <property type="entry name" value="Mss4-like_sf"/>
</dbReference>
<dbReference type="PRINTS" id="PR00070">
    <property type="entry name" value="DHFR"/>
</dbReference>
<feature type="repeat" description="ANK" evidence="5">
    <location>
        <begin position="1662"/>
        <end position="1695"/>
    </location>
</feature>
<sequence length="2148" mass="238346">MSEGNEKMDVMFNPDKLRFSLMVAACKNMGMGKDGKLPWNLPKEMHYFKTLTTTTKDPSRKNAVVMGRRTWEGIPPQHRPLKNRINVVISSTMDTALSSNYFCDNEFVNAASGDEGFGGWSGGLLKVCKSWDEALTFLSSLEISRILERIWIIGGFSLYEVAGNSPHCEYVYLTRINKEYDCDVFFPADEIGLHENFELSLAGIQDLKALGFRTCGEEDNGVEFKYEVYKKKKVGLPFDAKMDPGVVGRQIPAPIPSPIHHHHRLQASPIAAPPAPQPSPHQPMPNHDAGLNHLMRGTRQFFSGLPTTTRYFESGLPPSPPLSHTTMAGVSQAQNHGPHSSAYRPWPTTVANTVQRWDRSESNRSWNPQEAYASYNHPPTSTHSFYSYQPPAPTQVRKDRPPAPIQNQERFPLQQVSLPLQSRLPQPMQRHESLQAPISQPHQEQLQRMPQHAMQSTDHYQSSHIHQHRFPNQQMHRHVNGMPERAQSIPRQVLAPPMPQLQPGLQDPRQAPVQMPQVRQQMQQVRPRHPVSMEYRPSPQIPISHAQNHVQNGSMAVMKPSTSYASPKMGQKHSISPWPVNESNAVRVEITPASQQYQQTMQKHEVSVVENYSIRMPSSSSSSSSIPRQPSPQLQAAVPIRKRPVPAPNADANPYIDPLTGRPNYQLIQRHHRAQMGLPGGAASSVSVVRPPETVPTSSSEAPPLIRRDAAPLDLTVKIIRQTADSTEPFGRGLPQHQPQQGLMNGGGTWSPTVRPNGFHGYPTTQYNPGRVAVSQQPLSQAPPQQPLAPSVSSMAGPSSERVTKAYSTAIHIPAGLTGSAPVTIRPTAPVVVQSLKPQKVGWPVRLPQDPVKEGTITRMPNPSLMHQMAAAPPLKVRTKAALKQMVPANVPSEPVGPSVCGTERVENVVAPVQSDQSVSRDAAGVFDFKETENVRPVHLEHVKRRSPVAAILRAPSGQQKNQLKSLPSAEEQPKDSIVPKPVVEEKAISNALPSSQPPSTEPHCRFFSMKVGVEKLDRALAVFAASLETQRGEPFPPQEHPRPLNMFAWEIQRQLESRLHYDLDSEDEFKAASGEDVKPEPLSMEPLCSIKPDEDEDWPTVVIAMNDPLSSDEDFSNSDGDGTIKKEQQSESSDFSSEEEQVVVLPKRRRKRKDEDEDAKVEEDDDEDEEDEEEEDDSETARRGSGISRRGRKPSSFTNNSGVSTRASAVVRGRRRGRPSRSQTENSSYSLRRGSRAKRNSGSEDDDWKDDEDSAQSSSAVTSSSDATSSSESDSSSASSIEHRPRTLRRVPSSENEEDATTEEEAALRKTTRSSVANTTQIKRKPGRPPGRRTVMRSKETSSEESLSRKERLKRRRSTDNDDDSNSLSRDQREKRMKRDQDTAKADSCNKDADDSSTVRRGRKLGRRRTEDEAKPVGSSNINPASNDVGRTRKAEDDVEYRTRVLKMPPQLAAVLTTERRNPVETSPDRKKPGRKLGSRLESKRHLDMKPRNLSRSCKKPIVALKSHVKKDTKVGTEIVKIRPIDGLPPGFTLMRKTRGRPNRRKYRSGFDYMRKAKKKKPLPEGVVASKLPMKSKDQTVFSTRFMNNMKKLEETKDALKCTGSCKATPSVDCDCDRNGDGGGPLVNSPFRKCTGLRKDAIPLRDAIQAEIKSWVINRGAGETPLHRAARLGYYDIALYCVEERLCDVDGKDNAGYSPLHEACSRGQLELARLLLEFGAEVNIAVSQGGIRPIHEALQNGHTEVVRLLLSYGADPTLATYSGLSPLALAKPHPELYEMLQRYLTDVSGVCPDPESSTDENQDKSASSCQTTPKKLRRRGELLKRKRKKDGESGEGKDLRRIELGENNAWAFYGSAKCLDPVNPGCDIFSVVPSTSETEEFSFDVECSSAPILDVFQISSERLRGKSASTNGAPSSKTNEFGSSSTFNDADKFLVLKEVLQRLDLKTKDQLDRLLSSSSGKRSPRAADEDERAQLLTLSLEDFHARAHCCRLGATAPAAMKKAPKTGDTVILVKYTAKLRDLLGIEVMNSYSDGDEIKISAQCKFCASIVLSPGNAVFTEFSEPVQLPSAEDAGKIDEETRFWKVDDIYKFTNVGFSKIVPKEIVGLTFIPSRYLACADCDKGPIGFCKDFSNSYVALSRVREKSEG</sequence>
<keyword evidence="1" id="KW-0813">Transport</keyword>
<dbReference type="EMBL" id="CAJPEX010000431">
    <property type="protein sequence ID" value="CAG0915674.1"/>
    <property type="molecule type" value="Genomic_DNA"/>
</dbReference>
<feature type="region of interest" description="Disordered" evidence="6">
    <location>
        <begin position="1792"/>
        <end position="1838"/>
    </location>
</feature>
<comment type="similarity">
    <text evidence="4">Belongs to the BCOR family.</text>
</comment>
<dbReference type="SUPFAM" id="SSF51316">
    <property type="entry name" value="Mss4-like"/>
    <property type="match status" value="1"/>
</dbReference>
<organism evidence="8">
    <name type="scientific">Notodromas monacha</name>
    <dbReference type="NCBI Taxonomy" id="399045"/>
    <lineage>
        <taxon>Eukaryota</taxon>
        <taxon>Metazoa</taxon>
        <taxon>Ecdysozoa</taxon>
        <taxon>Arthropoda</taxon>
        <taxon>Crustacea</taxon>
        <taxon>Oligostraca</taxon>
        <taxon>Ostracoda</taxon>
        <taxon>Podocopa</taxon>
        <taxon>Podocopida</taxon>
        <taxon>Cypridocopina</taxon>
        <taxon>Cypridoidea</taxon>
        <taxon>Cyprididae</taxon>
        <taxon>Notodromas</taxon>
    </lineage>
</organism>
<dbReference type="InterPro" id="IPR011323">
    <property type="entry name" value="Mss4/transl-control_tumour"/>
</dbReference>
<feature type="region of interest" description="Disordered" evidence="6">
    <location>
        <begin position="308"/>
        <end position="346"/>
    </location>
</feature>
<feature type="region of interest" description="Disordered" evidence="6">
    <location>
        <begin position="614"/>
        <end position="634"/>
    </location>
</feature>
<reference evidence="8" key="1">
    <citation type="submission" date="2020-11" db="EMBL/GenBank/DDBJ databases">
        <authorList>
            <person name="Tran Van P."/>
        </authorList>
    </citation>
    <scope>NUCLEOTIDE SEQUENCE</scope>
</reference>
<proteinExistence type="inferred from homology"/>
<evidence type="ECO:0000313" key="9">
    <source>
        <dbReference type="Proteomes" id="UP000678499"/>
    </source>
</evidence>
<feature type="compositionally biased region" description="Basic and acidic residues" evidence="6">
    <location>
        <begin position="1071"/>
        <end position="1080"/>
    </location>
</feature>
<dbReference type="PROSITE" id="PS51330">
    <property type="entry name" value="DHFR_2"/>
    <property type="match status" value="1"/>
</dbReference>
<feature type="region of interest" description="Disordered" evidence="6">
    <location>
        <begin position="679"/>
        <end position="704"/>
    </location>
</feature>
<feature type="compositionally biased region" description="Basic and acidic residues" evidence="6">
    <location>
        <begin position="1371"/>
        <end position="1399"/>
    </location>
</feature>
<keyword evidence="3" id="KW-0653">Protein transport</keyword>
<dbReference type="InterPro" id="IPR047144">
    <property type="entry name" value="BCOR-like"/>
</dbReference>
<dbReference type="GO" id="GO:0003714">
    <property type="term" value="F:transcription corepressor activity"/>
    <property type="evidence" value="ECO:0007669"/>
    <property type="project" value="TreeGrafter"/>
</dbReference>
<dbReference type="InterPro" id="IPR024072">
    <property type="entry name" value="DHFR-like_dom_sf"/>
</dbReference>
<dbReference type="GO" id="GO:0015031">
    <property type="term" value="P:protein transport"/>
    <property type="evidence" value="ECO:0007669"/>
    <property type="project" value="UniProtKB-KW"/>
</dbReference>
<evidence type="ECO:0000256" key="1">
    <source>
        <dbReference type="ARBA" id="ARBA00022448"/>
    </source>
</evidence>
<dbReference type="PROSITE" id="PS50088">
    <property type="entry name" value="ANK_REPEAT"/>
    <property type="match status" value="3"/>
</dbReference>
<evidence type="ECO:0000256" key="3">
    <source>
        <dbReference type="ARBA" id="ARBA00022927"/>
    </source>
</evidence>
<dbReference type="SUPFAM" id="SSF53597">
    <property type="entry name" value="Dihydrofolate reductase-like"/>
    <property type="match status" value="1"/>
</dbReference>
<feature type="repeat" description="ANK" evidence="5">
    <location>
        <begin position="1696"/>
        <end position="1728"/>
    </location>
</feature>
<dbReference type="InterPro" id="IPR036770">
    <property type="entry name" value="Ankyrin_rpt-contain_sf"/>
</dbReference>
<dbReference type="Pfam" id="PF04421">
    <property type="entry name" value="Mss4"/>
    <property type="match status" value="1"/>
</dbReference>
<dbReference type="SUPFAM" id="SSF48403">
    <property type="entry name" value="Ankyrin repeat"/>
    <property type="match status" value="1"/>
</dbReference>
<evidence type="ECO:0000259" key="7">
    <source>
        <dbReference type="PROSITE" id="PS51330"/>
    </source>
</evidence>
<name>A0A7R9BKJ9_9CRUS</name>
<feature type="region of interest" description="Disordered" evidence="6">
    <location>
        <begin position="954"/>
        <end position="977"/>
    </location>
</feature>
<feature type="compositionally biased region" description="Acidic residues" evidence="6">
    <location>
        <begin position="1296"/>
        <end position="1306"/>
    </location>
</feature>
<dbReference type="Gene3D" id="3.40.430.10">
    <property type="entry name" value="Dihydrofolate Reductase, subunit A"/>
    <property type="match status" value="1"/>
</dbReference>
<feature type="compositionally biased region" description="Pro residues" evidence="6">
    <location>
        <begin position="271"/>
        <end position="283"/>
    </location>
</feature>
<evidence type="ECO:0000256" key="5">
    <source>
        <dbReference type="PROSITE-ProRule" id="PRU00023"/>
    </source>
</evidence>
<feature type="compositionally biased region" description="Polar residues" evidence="6">
    <location>
        <begin position="1805"/>
        <end position="1814"/>
    </location>
</feature>
<dbReference type="InterPro" id="IPR001796">
    <property type="entry name" value="DHFR_dom"/>
</dbReference>
<feature type="region of interest" description="Disordered" evidence="6">
    <location>
        <begin position="727"/>
        <end position="801"/>
    </location>
</feature>
<dbReference type="Proteomes" id="UP000678499">
    <property type="component" value="Unassembled WGS sequence"/>
</dbReference>
<keyword evidence="9" id="KW-1185">Reference proteome</keyword>
<accession>A0A7R9BKJ9</accession>
<feature type="compositionally biased region" description="Acidic residues" evidence="6">
    <location>
        <begin position="1244"/>
        <end position="1255"/>
    </location>
</feature>